<dbReference type="Proteomes" id="UP000676336">
    <property type="component" value="Unassembled WGS sequence"/>
</dbReference>
<dbReference type="AlphaFoldDB" id="A0A8S2XI16"/>
<sequence length="50" mass="5540">HPLRSWAEAGLEKGVIDVIEAAGYKVIFDSLELICTICSKKNNEFFSPLS</sequence>
<accession>A0A8S2XI16</accession>
<dbReference type="EMBL" id="CAJOBI010081305">
    <property type="protein sequence ID" value="CAF4499678.1"/>
    <property type="molecule type" value="Genomic_DNA"/>
</dbReference>
<protein>
    <submittedName>
        <fullName evidence="1">Uncharacterized protein</fullName>
    </submittedName>
</protein>
<reference evidence="1" key="1">
    <citation type="submission" date="2021-02" db="EMBL/GenBank/DDBJ databases">
        <authorList>
            <person name="Nowell W R."/>
        </authorList>
    </citation>
    <scope>NUCLEOTIDE SEQUENCE</scope>
</reference>
<organism evidence="1 2">
    <name type="scientific">Rotaria magnacalcarata</name>
    <dbReference type="NCBI Taxonomy" id="392030"/>
    <lineage>
        <taxon>Eukaryota</taxon>
        <taxon>Metazoa</taxon>
        <taxon>Spiralia</taxon>
        <taxon>Gnathifera</taxon>
        <taxon>Rotifera</taxon>
        <taxon>Eurotatoria</taxon>
        <taxon>Bdelloidea</taxon>
        <taxon>Philodinida</taxon>
        <taxon>Philodinidae</taxon>
        <taxon>Rotaria</taxon>
    </lineage>
</organism>
<name>A0A8S2XI16_9BILA</name>
<gene>
    <name evidence="1" type="ORF">SMN809_LOCUS34853</name>
</gene>
<evidence type="ECO:0000313" key="1">
    <source>
        <dbReference type="EMBL" id="CAF4499678.1"/>
    </source>
</evidence>
<comment type="caution">
    <text evidence="1">The sequence shown here is derived from an EMBL/GenBank/DDBJ whole genome shotgun (WGS) entry which is preliminary data.</text>
</comment>
<feature type="non-terminal residue" evidence="1">
    <location>
        <position position="1"/>
    </location>
</feature>
<evidence type="ECO:0000313" key="2">
    <source>
        <dbReference type="Proteomes" id="UP000676336"/>
    </source>
</evidence>
<proteinExistence type="predicted"/>